<name>A0A8J3I9P6_9CHLR</name>
<dbReference type="Pfam" id="PF07883">
    <property type="entry name" value="Cupin_2"/>
    <property type="match status" value="1"/>
</dbReference>
<gene>
    <name evidence="2" type="ORF">KSX_75580</name>
</gene>
<reference evidence="2" key="1">
    <citation type="submission" date="2020-10" db="EMBL/GenBank/DDBJ databases">
        <title>Taxonomic study of unclassified bacteria belonging to the class Ktedonobacteria.</title>
        <authorList>
            <person name="Yabe S."/>
            <person name="Wang C.M."/>
            <person name="Zheng Y."/>
            <person name="Sakai Y."/>
            <person name="Cavaletti L."/>
            <person name="Monciardini P."/>
            <person name="Donadio S."/>
        </authorList>
    </citation>
    <scope>NUCLEOTIDE SEQUENCE</scope>
    <source>
        <strain evidence="2">SOSP1-1</strain>
    </source>
</reference>
<dbReference type="InterPro" id="IPR014710">
    <property type="entry name" value="RmlC-like_jellyroll"/>
</dbReference>
<evidence type="ECO:0000313" key="3">
    <source>
        <dbReference type="Proteomes" id="UP000612362"/>
    </source>
</evidence>
<sequence length="139" mass="15247">MITIRRFSPDLKTKVPRGHPGVFAVPIQFDKASFAHMSTDLIAERFNGQPIMIDSPTSVVAMYIEPHGSIDEHHNSNFTLFIVLKGAGYVRLGGQKGEERAISAGDAVLWPSNIDHTVWTEEEALEAIVIEVDTGSSNT</sequence>
<comment type="caution">
    <text evidence="2">The sequence shown here is derived from an EMBL/GenBank/DDBJ whole genome shotgun (WGS) entry which is preliminary data.</text>
</comment>
<dbReference type="AlphaFoldDB" id="A0A8J3I9P6"/>
<dbReference type="InterPro" id="IPR011051">
    <property type="entry name" value="RmlC_Cupin_sf"/>
</dbReference>
<feature type="domain" description="Cupin type-2" evidence="1">
    <location>
        <begin position="62"/>
        <end position="130"/>
    </location>
</feature>
<organism evidence="2 3">
    <name type="scientific">Ktedonospora formicarum</name>
    <dbReference type="NCBI Taxonomy" id="2778364"/>
    <lineage>
        <taxon>Bacteria</taxon>
        <taxon>Bacillati</taxon>
        <taxon>Chloroflexota</taxon>
        <taxon>Ktedonobacteria</taxon>
        <taxon>Ktedonobacterales</taxon>
        <taxon>Ktedonobacteraceae</taxon>
        <taxon>Ktedonospora</taxon>
    </lineage>
</organism>
<dbReference type="Proteomes" id="UP000612362">
    <property type="component" value="Unassembled WGS sequence"/>
</dbReference>
<accession>A0A8J3I9P6</accession>
<evidence type="ECO:0000313" key="2">
    <source>
        <dbReference type="EMBL" id="GHO49395.1"/>
    </source>
</evidence>
<protein>
    <recommendedName>
        <fullName evidence="1">Cupin type-2 domain-containing protein</fullName>
    </recommendedName>
</protein>
<dbReference type="RefSeq" id="WP_220198520.1">
    <property type="nucleotide sequence ID" value="NZ_BNJF01000005.1"/>
</dbReference>
<dbReference type="SUPFAM" id="SSF51182">
    <property type="entry name" value="RmlC-like cupins"/>
    <property type="match status" value="1"/>
</dbReference>
<dbReference type="EMBL" id="BNJF01000005">
    <property type="protein sequence ID" value="GHO49395.1"/>
    <property type="molecule type" value="Genomic_DNA"/>
</dbReference>
<dbReference type="InterPro" id="IPR013096">
    <property type="entry name" value="Cupin_2"/>
</dbReference>
<evidence type="ECO:0000259" key="1">
    <source>
        <dbReference type="Pfam" id="PF07883"/>
    </source>
</evidence>
<dbReference type="Gene3D" id="2.60.120.10">
    <property type="entry name" value="Jelly Rolls"/>
    <property type="match status" value="1"/>
</dbReference>
<proteinExistence type="predicted"/>
<keyword evidence="3" id="KW-1185">Reference proteome</keyword>